<accession>A0A183FHU3</accession>
<evidence type="ECO:0000256" key="1">
    <source>
        <dbReference type="SAM" id="MobiDB-lite"/>
    </source>
</evidence>
<proteinExistence type="predicted"/>
<evidence type="ECO:0000313" key="3">
    <source>
        <dbReference type="WBParaSite" id="HPBE_0000638401-mRNA-1"/>
    </source>
</evidence>
<keyword evidence="2" id="KW-1185">Reference proteome</keyword>
<dbReference type="AlphaFoldDB" id="A0A183FHU3"/>
<name>A0A183FHU3_HELPZ</name>
<feature type="region of interest" description="Disordered" evidence="1">
    <location>
        <begin position="1"/>
        <end position="21"/>
    </location>
</feature>
<protein>
    <submittedName>
        <fullName evidence="3">G_PROTEIN_RECEP_F1_2 domain-containing protein</fullName>
    </submittedName>
</protein>
<dbReference type="WBParaSite" id="HPBE_0000638401-mRNA-1">
    <property type="protein sequence ID" value="HPBE_0000638401-mRNA-1"/>
    <property type="gene ID" value="HPBE_0000638401"/>
</dbReference>
<reference evidence="3" key="1">
    <citation type="submission" date="2019-09" db="UniProtKB">
        <authorList>
            <consortium name="WormBaseParasite"/>
        </authorList>
    </citation>
    <scope>IDENTIFICATION</scope>
</reference>
<evidence type="ECO:0000313" key="2">
    <source>
        <dbReference type="Proteomes" id="UP000050761"/>
    </source>
</evidence>
<organism evidence="2 3">
    <name type="scientific">Heligmosomoides polygyrus</name>
    <name type="common">Parasitic roundworm</name>
    <dbReference type="NCBI Taxonomy" id="6339"/>
    <lineage>
        <taxon>Eukaryota</taxon>
        <taxon>Metazoa</taxon>
        <taxon>Ecdysozoa</taxon>
        <taxon>Nematoda</taxon>
        <taxon>Chromadorea</taxon>
        <taxon>Rhabditida</taxon>
        <taxon>Rhabditina</taxon>
        <taxon>Rhabditomorpha</taxon>
        <taxon>Strongyloidea</taxon>
        <taxon>Heligmosomidae</taxon>
        <taxon>Heligmosomoides</taxon>
    </lineage>
</organism>
<dbReference type="Proteomes" id="UP000050761">
    <property type="component" value="Unassembled WGS sequence"/>
</dbReference>
<sequence>LSRTYSDCSVPRKRHRHSTSDHRFREEAHPCYAGFNNTAPRLLYFQAVLIIGWPAPDIFTRVVVTCILRSRLIVCTLR</sequence>